<evidence type="ECO:0000313" key="1">
    <source>
        <dbReference type="EMBL" id="RYQ91485.1"/>
    </source>
</evidence>
<keyword evidence="2" id="KW-1185">Reference proteome</keyword>
<proteinExistence type="predicted"/>
<evidence type="ECO:0000313" key="2">
    <source>
        <dbReference type="Proteomes" id="UP000289738"/>
    </source>
</evidence>
<sequence>MVVAIAAMRMNKRKIKNNVQHKHLQKQLLDLFFGGNEEEKDDDKGYYCPFLISRNLEVPMEW</sequence>
<reference evidence="1 2" key="1">
    <citation type="submission" date="2019-01" db="EMBL/GenBank/DDBJ databases">
        <title>Sequencing of cultivated peanut Arachis hypogaea provides insights into genome evolution and oil improvement.</title>
        <authorList>
            <person name="Chen X."/>
        </authorList>
    </citation>
    <scope>NUCLEOTIDE SEQUENCE [LARGE SCALE GENOMIC DNA]</scope>
    <source>
        <strain evidence="2">cv. Fuhuasheng</strain>
        <tissue evidence="1">Leaves</tissue>
    </source>
</reference>
<gene>
    <name evidence="1" type="ORF">Ahy_B09g097375</name>
</gene>
<accession>A0A444XPK8</accession>
<name>A0A444XPK8_ARAHY</name>
<dbReference type="AlphaFoldDB" id="A0A444XPK8"/>
<dbReference type="Proteomes" id="UP000289738">
    <property type="component" value="Chromosome B09"/>
</dbReference>
<protein>
    <submittedName>
        <fullName evidence="1">Uncharacterized protein</fullName>
    </submittedName>
</protein>
<organism evidence="1 2">
    <name type="scientific">Arachis hypogaea</name>
    <name type="common">Peanut</name>
    <dbReference type="NCBI Taxonomy" id="3818"/>
    <lineage>
        <taxon>Eukaryota</taxon>
        <taxon>Viridiplantae</taxon>
        <taxon>Streptophyta</taxon>
        <taxon>Embryophyta</taxon>
        <taxon>Tracheophyta</taxon>
        <taxon>Spermatophyta</taxon>
        <taxon>Magnoliopsida</taxon>
        <taxon>eudicotyledons</taxon>
        <taxon>Gunneridae</taxon>
        <taxon>Pentapetalae</taxon>
        <taxon>rosids</taxon>
        <taxon>fabids</taxon>
        <taxon>Fabales</taxon>
        <taxon>Fabaceae</taxon>
        <taxon>Papilionoideae</taxon>
        <taxon>50 kb inversion clade</taxon>
        <taxon>dalbergioids sensu lato</taxon>
        <taxon>Dalbergieae</taxon>
        <taxon>Pterocarpus clade</taxon>
        <taxon>Arachis</taxon>
    </lineage>
</organism>
<comment type="caution">
    <text evidence="1">The sequence shown here is derived from an EMBL/GenBank/DDBJ whole genome shotgun (WGS) entry which is preliminary data.</text>
</comment>
<dbReference type="EMBL" id="SDMP01000019">
    <property type="protein sequence ID" value="RYQ91485.1"/>
    <property type="molecule type" value="Genomic_DNA"/>
</dbReference>